<accession>A0ABV2ASW6</accession>
<dbReference type="Pfam" id="PF18738">
    <property type="entry name" value="HEPN_DZIP3"/>
    <property type="match status" value="1"/>
</dbReference>
<keyword evidence="3" id="KW-1185">Reference proteome</keyword>
<gene>
    <name evidence="2" type="ORF">MHBO_004277</name>
</gene>
<protein>
    <recommendedName>
        <fullName evidence="1">DZIP3-like HEPN domain-containing protein</fullName>
    </recommendedName>
</protein>
<dbReference type="InterPro" id="IPR041249">
    <property type="entry name" value="HEPN_DZIP3"/>
</dbReference>
<proteinExistence type="predicted"/>
<dbReference type="Proteomes" id="UP001439008">
    <property type="component" value="Unassembled WGS sequence"/>
</dbReference>
<evidence type="ECO:0000313" key="2">
    <source>
        <dbReference type="EMBL" id="MES1922755.1"/>
    </source>
</evidence>
<sequence length="113" mass="13299">MTLLYSLIRNICTRFNPTSFWTVLPPDACVQVGDDIERIRISRNDVFAHTAIKELEDQIYKKYHRIARKICKRLKQYSQGRDYEEELQQIHESQIEDVKGVGEKIEKLAGKCK</sequence>
<evidence type="ECO:0000259" key="1">
    <source>
        <dbReference type="Pfam" id="PF18738"/>
    </source>
</evidence>
<feature type="domain" description="DZIP3-like HEPN" evidence="1">
    <location>
        <begin position="1"/>
        <end position="97"/>
    </location>
</feature>
<name>A0ABV2ASW6_9EUKA</name>
<evidence type="ECO:0000313" key="3">
    <source>
        <dbReference type="Proteomes" id="UP001439008"/>
    </source>
</evidence>
<dbReference type="EMBL" id="JBDODL010003599">
    <property type="protein sequence ID" value="MES1922755.1"/>
    <property type="molecule type" value="Genomic_DNA"/>
</dbReference>
<organism evidence="2 3">
    <name type="scientific">Bonamia ostreae</name>
    <dbReference type="NCBI Taxonomy" id="126728"/>
    <lineage>
        <taxon>Eukaryota</taxon>
        <taxon>Sar</taxon>
        <taxon>Rhizaria</taxon>
        <taxon>Endomyxa</taxon>
        <taxon>Ascetosporea</taxon>
        <taxon>Haplosporida</taxon>
        <taxon>Bonamia</taxon>
    </lineage>
</organism>
<comment type="caution">
    <text evidence="2">The sequence shown here is derived from an EMBL/GenBank/DDBJ whole genome shotgun (WGS) entry which is preliminary data.</text>
</comment>
<reference evidence="2 3" key="1">
    <citation type="journal article" date="2024" name="BMC Biol.">
        <title>Comparative genomics of Ascetosporea gives new insight into the evolutionary basis for animal parasitism in Rhizaria.</title>
        <authorList>
            <person name="Hiltunen Thoren M."/>
            <person name="Onut-Brannstrom I."/>
            <person name="Alfjorden A."/>
            <person name="Peckova H."/>
            <person name="Swords F."/>
            <person name="Hooper C."/>
            <person name="Holzer A.S."/>
            <person name="Bass D."/>
            <person name="Burki F."/>
        </authorList>
    </citation>
    <scope>NUCLEOTIDE SEQUENCE [LARGE SCALE GENOMIC DNA]</scope>
    <source>
        <strain evidence="2">20-A016</strain>
    </source>
</reference>